<dbReference type="PROSITE" id="PS51321">
    <property type="entry name" value="TFIIS_CENTRAL"/>
    <property type="match status" value="1"/>
</dbReference>
<protein>
    <submittedName>
        <fullName evidence="2">Putative transcription elongation factor</fullName>
    </submittedName>
</protein>
<feature type="non-terminal residue" evidence="2">
    <location>
        <position position="1"/>
    </location>
</feature>
<dbReference type="EMBL" id="NBCO01000043">
    <property type="protein sequence ID" value="ORC84608.1"/>
    <property type="molecule type" value="Genomic_DNA"/>
</dbReference>
<dbReference type="Pfam" id="PF07500">
    <property type="entry name" value="TFIIS_M"/>
    <property type="match status" value="1"/>
</dbReference>
<organism evidence="2 3">
    <name type="scientific">Trypanosoma theileri</name>
    <dbReference type="NCBI Taxonomy" id="67003"/>
    <lineage>
        <taxon>Eukaryota</taxon>
        <taxon>Discoba</taxon>
        <taxon>Euglenozoa</taxon>
        <taxon>Kinetoplastea</taxon>
        <taxon>Metakinetoplastina</taxon>
        <taxon>Trypanosomatida</taxon>
        <taxon>Trypanosomatidae</taxon>
        <taxon>Trypanosoma</taxon>
    </lineage>
</organism>
<dbReference type="VEuPathDB" id="TriTrypDB:TM35_000431760"/>
<proteinExistence type="predicted"/>
<dbReference type="Proteomes" id="UP000192257">
    <property type="component" value="Unassembled WGS sequence"/>
</dbReference>
<comment type="caution">
    <text evidence="2">The sequence shown here is derived from an EMBL/GenBank/DDBJ whole genome shotgun (WGS) entry which is preliminary data.</text>
</comment>
<evidence type="ECO:0000313" key="3">
    <source>
        <dbReference type="Proteomes" id="UP000192257"/>
    </source>
</evidence>
<accession>A0A1X0NJC1</accession>
<reference evidence="2 3" key="1">
    <citation type="submission" date="2017-03" db="EMBL/GenBank/DDBJ databases">
        <title>An alternative strategy for trypanosome survival in the mammalian bloodstream revealed through genome and transcriptome analysis of the ubiquitous bovine parasite Trypanosoma (Megatrypanum) theileri.</title>
        <authorList>
            <person name="Kelly S."/>
            <person name="Ivens A."/>
            <person name="Mott A."/>
            <person name="O'Neill E."/>
            <person name="Emms D."/>
            <person name="Macleod O."/>
            <person name="Voorheis P."/>
            <person name="Matthews J."/>
            <person name="Matthews K."/>
            <person name="Carrington M."/>
        </authorList>
    </citation>
    <scope>NUCLEOTIDE SEQUENCE [LARGE SCALE GENOMIC DNA]</scope>
    <source>
        <strain evidence="2">Edinburgh</strain>
    </source>
</reference>
<dbReference type="GO" id="GO:0003746">
    <property type="term" value="F:translation elongation factor activity"/>
    <property type="evidence" value="ECO:0007669"/>
    <property type="project" value="UniProtKB-KW"/>
</dbReference>
<gene>
    <name evidence="2" type="ORF">TM35_000431760</name>
</gene>
<dbReference type="InterPro" id="IPR003618">
    <property type="entry name" value="TFIIS_cen_dom"/>
</dbReference>
<keyword evidence="3" id="KW-1185">Reference proteome</keyword>
<dbReference type="Gene3D" id="1.10.472.30">
    <property type="entry name" value="Transcription elongation factor S-II, central domain"/>
    <property type="match status" value="1"/>
</dbReference>
<dbReference type="InterPro" id="IPR036575">
    <property type="entry name" value="TFIIS_cen_dom_sf"/>
</dbReference>
<sequence>SSSSSNSSSEWGSTSSLCEIRSFITAEFVRFISAHHGYKKRCTVRRLDPLPPSSRKPGLWQRLMDALKTDPITCEVSSLIVDRIVAGIRDQADRVHAAAVVLHHLADPNNTALRRDVLEGRLPPEKLASMQERDLVNPMLREKWEKQRSETLRQKTVAFVEQLTSTVTTIYTCPSCGGQQCTLRERQADKQKWAGDDATPFLLTCCSCSHTFRR</sequence>
<evidence type="ECO:0000313" key="2">
    <source>
        <dbReference type="EMBL" id="ORC84608.1"/>
    </source>
</evidence>
<dbReference type="AlphaFoldDB" id="A0A1X0NJC1"/>
<keyword evidence="2" id="KW-0251">Elongation factor</keyword>
<dbReference type="OrthoDB" id="44867at2759"/>
<dbReference type="GO" id="GO:0006351">
    <property type="term" value="P:DNA-templated transcription"/>
    <property type="evidence" value="ECO:0007669"/>
    <property type="project" value="InterPro"/>
</dbReference>
<name>A0A1X0NJC1_9TRYP</name>
<dbReference type="GeneID" id="39989855"/>
<evidence type="ECO:0000259" key="1">
    <source>
        <dbReference type="PROSITE" id="PS51321"/>
    </source>
</evidence>
<dbReference type="SUPFAM" id="SSF46942">
    <property type="entry name" value="Elongation factor TFIIS domain 2"/>
    <property type="match status" value="1"/>
</dbReference>
<feature type="domain" description="TFIIS central" evidence="1">
    <location>
        <begin position="56"/>
        <end position="163"/>
    </location>
</feature>
<dbReference type="RefSeq" id="XP_028878674.1">
    <property type="nucleotide sequence ID" value="XM_029030075.1"/>
</dbReference>
<dbReference type="SUPFAM" id="SSF57783">
    <property type="entry name" value="Zinc beta-ribbon"/>
    <property type="match status" value="1"/>
</dbReference>
<keyword evidence="2" id="KW-0648">Protein biosynthesis</keyword>